<accession>A0A922IAH7</accession>
<protein>
    <submittedName>
        <fullName evidence="2">Uncharacterized protein</fullName>
    </submittedName>
</protein>
<dbReference type="PANTHER" id="PTHR33964:SF1">
    <property type="entry name" value="RE45066P"/>
    <property type="match status" value="1"/>
</dbReference>
<name>A0A922IAH7_DERFA</name>
<proteinExistence type="predicted"/>
<keyword evidence="1" id="KW-0732">Signal</keyword>
<reference evidence="2" key="2">
    <citation type="journal article" date="2022" name="Res Sq">
        <title>Comparative Genomics Reveals Insights into the Divergent Evolution of Astigmatic Mites and Household Pest Adaptations.</title>
        <authorList>
            <person name="Xiong Q."/>
            <person name="Wan A.T.-Y."/>
            <person name="Liu X.-Y."/>
            <person name="Fung C.S.-H."/>
            <person name="Xiao X."/>
            <person name="Malainual N."/>
            <person name="Hou J."/>
            <person name="Wang L."/>
            <person name="Wang M."/>
            <person name="Yang K."/>
            <person name="Cui Y."/>
            <person name="Leung E."/>
            <person name="Nong W."/>
            <person name="Shin S.-K."/>
            <person name="Au S."/>
            <person name="Jeong K.Y."/>
            <person name="Chew F.T."/>
            <person name="Hui J."/>
            <person name="Leung T.F."/>
            <person name="Tungtrongchitr A."/>
            <person name="Zhong N."/>
            <person name="Liu Z."/>
            <person name="Tsui S."/>
        </authorList>
    </citation>
    <scope>NUCLEOTIDE SEQUENCE</scope>
    <source>
        <strain evidence="2">Derf</strain>
        <tissue evidence="2">Whole organism</tissue>
    </source>
</reference>
<dbReference type="EMBL" id="ASGP02000002">
    <property type="protein sequence ID" value="KAH9522959.1"/>
    <property type="molecule type" value="Genomic_DNA"/>
</dbReference>
<sequence>MLPKLSRFCIVAIMVILLFEMNIIEARRSKHSKRGGSSSSSSSSVVVVEAAVTTAEGEVDTVFGRISGYGNVSRPFPTNQQELNDYCKGQFSDIRLIESYAKRCQHGLPKQYFNILVYTIKGSMSRICKKNSKKARQFLSASGCIRRASEHFDQCHRNLIQRLHRIKFSENKKKIPYTCCEYYTLRKCFQDGGRNEAKCSDKEMETVEELIESTSSNALNFFCGEYAEDSDKCEKLGPMPEVPSKSGRKSRPKYLRSISLTVAEIFDTFPEISTRT</sequence>
<dbReference type="Proteomes" id="UP000790347">
    <property type="component" value="Unassembled WGS sequence"/>
</dbReference>
<evidence type="ECO:0000313" key="2">
    <source>
        <dbReference type="EMBL" id="KAH9522959.1"/>
    </source>
</evidence>
<gene>
    <name evidence="2" type="ORF">DERF_006513</name>
</gene>
<keyword evidence="3" id="KW-1185">Reference proteome</keyword>
<feature type="signal peptide" evidence="1">
    <location>
        <begin position="1"/>
        <end position="26"/>
    </location>
</feature>
<dbReference type="AlphaFoldDB" id="A0A922IAH7"/>
<evidence type="ECO:0000313" key="3">
    <source>
        <dbReference type="Proteomes" id="UP000790347"/>
    </source>
</evidence>
<evidence type="ECO:0000256" key="1">
    <source>
        <dbReference type="SAM" id="SignalP"/>
    </source>
</evidence>
<reference evidence="2" key="1">
    <citation type="submission" date="2013-05" db="EMBL/GenBank/DDBJ databases">
        <authorList>
            <person name="Yim A.K.Y."/>
            <person name="Chan T.F."/>
            <person name="Ji K.M."/>
            <person name="Liu X.Y."/>
            <person name="Zhou J.W."/>
            <person name="Li R.Q."/>
            <person name="Yang K.Y."/>
            <person name="Li J."/>
            <person name="Li M."/>
            <person name="Law P.T.W."/>
            <person name="Wu Y.L."/>
            <person name="Cai Z.L."/>
            <person name="Qin H."/>
            <person name="Bao Y."/>
            <person name="Leung R.K.K."/>
            <person name="Ng P.K.S."/>
            <person name="Zou J."/>
            <person name="Zhong X.J."/>
            <person name="Ran P.X."/>
            <person name="Zhong N.S."/>
            <person name="Liu Z.G."/>
            <person name="Tsui S.K.W."/>
        </authorList>
    </citation>
    <scope>NUCLEOTIDE SEQUENCE</scope>
    <source>
        <strain evidence="2">Derf</strain>
        <tissue evidence="2">Whole organism</tissue>
    </source>
</reference>
<feature type="chain" id="PRO_5037196849" evidence="1">
    <location>
        <begin position="27"/>
        <end position="276"/>
    </location>
</feature>
<comment type="caution">
    <text evidence="2">The sequence shown here is derived from an EMBL/GenBank/DDBJ whole genome shotgun (WGS) entry which is preliminary data.</text>
</comment>
<organism evidence="2 3">
    <name type="scientific">Dermatophagoides farinae</name>
    <name type="common">American house dust mite</name>
    <dbReference type="NCBI Taxonomy" id="6954"/>
    <lineage>
        <taxon>Eukaryota</taxon>
        <taxon>Metazoa</taxon>
        <taxon>Ecdysozoa</taxon>
        <taxon>Arthropoda</taxon>
        <taxon>Chelicerata</taxon>
        <taxon>Arachnida</taxon>
        <taxon>Acari</taxon>
        <taxon>Acariformes</taxon>
        <taxon>Sarcoptiformes</taxon>
        <taxon>Astigmata</taxon>
        <taxon>Psoroptidia</taxon>
        <taxon>Analgoidea</taxon>
        <taxon>Pyroglyphidae</taxon>
        <taxon>Dermatophagoidinae</taxon>
        <taxon>Dermatophagoides</taxon>
    </lineage>
</organism>
<dbReference type="PANTHER" id="PTHR33964">
    <property type="entry name" value="RE45066P-RELATED"/>
    <property type="match status" value="1"/>
</dbReference>